<feature type="transmembrane region" description="Helical" evidence="1">
    <location>
        <begin position="12"/>
        <end position="39"/>
    </location>
</feature>
<feature type="transmembrane region" description="Helical" evidence="1">
    <location>
        <begin position="83"/>
        <end position="105"/>
    </location>
</feature>
<protein>
    <submittedName>
        <fullName evidence="2">Uncharacterized protein</fullName>
    </submittedName>
</protein>
<accession>D2MNL4</accession>
<dbReference type="AlphaFoldDB" id="D2MNL4"/>
<feature type="transmembrane region" description="Helical" evidence="1">
    <location>
        <begin position="45"/>
        <end position="63"/>
    </location>
</feature>
<evidence type="ECO:0000313" key="2">
    <source>
        <dbReference type="EMBL" id="EFC06036.1"/>
    </source>
</evidence>
<evidence type="ECO:0000313" key="3">
    <source>
        <dbReference type="Proteomes" id="UP000005017"/>
    </source>
</evidence>
<keyword evidence="1" id="KW-0472">Membrane</keyword>
<dbReference type="RefSeq" id="WP_006626985.1">
    <property type="nucleotide sequence ID" value="NZ_ADFR01000003.1"/>
</dbReference>
<dbReference type="Proteomes" id="UP000005017">
    <property type="component" value="Unassembled WGS sequence"/>
</dbReference>
<evidence type="ECO:0000256" key="1">
    <source>
        <dbReference type="SAM" id="Phobius"/>
    </source>
</evidence>
<gene>
    <name evidence="2" type="ORF">HMPREF9013_0239</name>
</gene>
<proteinExistence type="predicted"/>
<sequence>MKNRSLYHVKKRSLLALAGMVWIIAGINVSRMGIVSYILLNTISLLYFLLSLVVFAAFGTMFYKISLKHLKRIQQYEDPVKPFWYFFGVKDYVMMIVMMSGGIWLRTSKMVSIEFIAVFYTGLGMALTLAGISFWIRYFQYTE</sequence>
<feature type="transmembrane region" description="Helical" evidence="1">
    <location>
        <begin position="117"/>
        <end position="136"/>
    </location>
</feature>
<dbReference type="OrthoDB" id="1097929at2"/>
<organism evidence="2 3">
    <name type="scientific">Bulleidia extructa W1219</name>
    <dbReference type="NCBI Taxonomy" id="679192"/>
    <lineage>
        <taxon>Bacteria</taxon>
        <taxon>Bacillati</taxon>
        <taxon>Bacillota</taxon>
        <taxon>Erysipelotrichia</taxon>
        <taxon>Erysipelotrichales</taxon>
        <taxon>Erysipelotrichaceae</taxon>
        <taxon>Bulleidia</taxon>
    </lineage>
</organism>
<dbReference type="EMBL" id="ADFR01000003">
    <property type="protein sequence ID" value="EFC06036.1"/>
    <property type="molecule type" value="Genomic_DNA"/>
</dbReference>
<name>D2MNL4_9FIRM</name>
<keyword evidence="1" id="KW-0812">Transmembrane</keyword>
<comment type="caution">
    <text evidence="2">The sequence shown here is derived from an EMBL/GenBank/DDBJ whole genome shotgun (WGS) entry which is preliminary data.</text>
</comment>
<keyword evidence="1" id="KW-1133">Transmembrane helix</keyword>
<keyword evidence="3" id="KW-1185">Reference proteome</keyword>
<dbReference type="STRING" id="679192.HMPREF9013_0239"/>
<dbReference type="eggNOG" id="ENOG5032Y15">
    <property type="taxonomic scope" value="Bacteria"/>
</dbReference>
<reference evidence="3" key="1">
    <citation type="submission" date="2009-12" db="EMBL/GenBank/DDBJ databases">
        <title>Sequence of Clostridiales genomosp. BVAB3 str. UPII9-5.</title>
        <authorList>
            <person name="Madupu R."/>
            <person name="Durkin A.S."/>
            <person name="Torralba M."/>
            <person name="Methe B."/>
            <person name="Sutton G.G."/>
            <person name="Strausberg R.L."/>
            <person name="Nelson K.E."/>
        </authorList>
    </citation>
    <scope>NUCLEOTIDE SEQUENCE [LARGE SCALE GENOMIC DNA]</scope>
    <source>
        <strain evidence="3">W1219</strain>
    </source>
</reference>